<dbReference type="SUPFAM" id="SSF52058">
    <property type="entry name" value="L domain-like"/>
    <property type="match status" value="1"/>
</dbReference>
<dbReference type="InterPro" id="IPR050328">
    <property type="entry name" value="Dev_Immune_Receptor"/>
</dbReference>
<evidence type="ECO:0000256" key="4">
    <source>
        <dbReference type="SAM" id="SignalP"/>
    </source>
</evidence>
<proteinExistence type="predicted"/>
<keyword evidence="3" id="KW-0677">Repeat</keyword>
<dbReference type="OrthoDB" id="694479at2759"/>
<dbReference type="PANTHER" id="PTHR24373:SF275">
    <property type="entry name" value="TIR DOMAIN-CONTAINING PROTEIN"/>
    <property type="match status" value="1"/>
</dbReference>
<dbReference type="Gene3D" id="3.80.10.10">
    <property type="entry name" value="Ribonuclease Inhibitor"/>
    <property type="match status" value="1"/>
</dbReference>
<dbReference type="Proteomes" id="UP001153620">
    <property type="component" value="Chromosome 1"/>
</dbReference>
<reference evidence="5" key="1">
    <citation type="submission" date="2022-01" db="EMBL/GenBank/DDBJ databases">
        <authorList>
            <person name="King R."/>
        </authorList>
    </citation>
    <scope>NUCLEOTIDE SEQUENCE</scope>
</reference>
<dbReference type="Pfam" id="PF13855">
    <property type="entry name" value="LRR_8"/>
    <property type="match status" value="1"/>
</dbReference>
<dbReference type="InterPro" id="IPR003591">
    <property type="entry name" value="Leu-rich_rpt_typical-subtyp"/>
</dbReference>
<protein>
    <submittedName>
        <fullName evidence="5">Uncharacterized protein</fullName>
    </submittedName>
</protein>
<evidence type="ECO:0000313" key="5">
    <source>
        <dbReference type="EMBL" id="CAG9800433.1"/>
    </source>
</evidence>
<keyword evidence="1" id="KW-0433">Leucine-rich repeat</keyword>
<evidence type="ECO:0000256" key="2">
    <source>
        <dbReference type="ARBA" id="ARBA00022729"/>
    </source>
</evidence>
<feature type="signal peptide" evidence="4">
    <location>
        <begin position="1"/>
        <end position="29"/>
    </location>
</feature>
<evidence type="ECO:0000256" key="1">
    <source>
        <dbReference type="ARBA" id="ARBA00022614"/>
    </source>
</evidence>
<dbReference type="InterPro" id="IPR001611">
    <property type="entry name" value="Leu-rich_rpt"/>
</dbReference>
<dbReference type="SMART" id="SM00369">
    <property type="entry name" value="LRR_TYP"/>
    <property type="match status" value="3"/>
</dbReference>
<keyword evidence="6" id="KW-1185">Reference proteome</keyword>
<dbReference type="PANTHER" id="PTHR24373">
    <property type="entry name" value="SLIT RELATED LEUCINE-RICH REPEAT NEURONAL PROTEIN"/>
    <property type="match status" value="1"/>
</dbReference>
<sequence>MLKEKEVRNMQKKFLFLWLMILLASLADSAELTCEWDGEVCILSRISPVTQPNEAITIAGKPTNYINTAPNYFSFYMTRFNMNYIPTKLFTVFPKVIGFVMASSSPKTTLETNSIVNCDYLTALSFIGINILNVPEGFAQTCSKIVKLQFNMAGIDSIDKNAFKGLISVENLLMLYNRINCLPPDLFQTVPNLKTLELRNNRIFAIDSGLFRNLPQLNMIDMKFNSISYLPTLDFTGTAQSQFFSFLISENPIYAIKPDFCNTFNSRSAFEDIFDVQYVRCLSGDPTTVTITKSNCQGSMAIPLQKCYSNWTSTMSTSVTCAPACSQSLLGNTILVY</sequence>
<evidence type="ECO:0000313" key="6">
    <source>
        <dbReference type="Proteomes" id="UP001153620"/>
    </source>
</evidence>
<dbReference type="EMBL" id="OU895877">
    <property type="protein sequence ID" value="CAG9800433.1"/>
    <property type="molecule type" value="Genomic_DNA"/>
</dbReference>
<organism evidence="5 6">
    <name type="scientific">Chironomus riparius</name>
    <dbReference type="NCBI Taxonomy" id="315576"/>
    <lineage>
        <taxon>Eukaryota</taxon>
        <taxon>Metazoa</taxon>
        <taxon>Ecdysozoa</taxon>
        <taxon>Arthropoda</taxon>
        <taxon>Hexapoda</taxon>
        <taxon>Insecta</taxon>
        <taxon>Pterygota</taxon>
        <taxon>Neoptera</taxon>
        <taxon>Endopterygota</taxon>
        <taxon>Diptera</taxon>
        <taxon>Nematocera</taxon>
        <taxon>Chironomoidea</taxon>
        <taxon>Chironomidae</taxon>
        <taxon>Chironominae</taxon>
        <taxon>Chironomus</taxon>
    </lineage>
</organism>
<accession>A0A9N9RNW2</accession>
<reference evidence="5" key="2">
    <citation type="submission" date="2022-10" db="EMBL/GenBank/DDBJ databases">
        <authorList>
            <consortium name="ENA_rothamsted_submissions"/>
            <consortium name="culmorum"/>
            <person name="King R."/>
        </authorList>
    </citation>
    <scope>NUCLEOTIDE SEQUENCE</scope>
</reference>
<dbReference type="InterPro" id="IPR032675">
    <property type="entry name" value="LRR_dom_sf"/>
</dbReference>
<keyword evidence="2 4" id="KW-0732">Signal</keyword>
<feature type="chain" id="PRO_5040280127" evidence="4">
    <location>
        <begin position="30"/>
        <end position="337"/>
    </location>
</feature>
<gene>
    <name evidence="5" type="ORF">CHIRRI_LOCUS3376</name>
</gene>
<name>A0A9N9RNW2_9DIPT</name>
<evidence type="ECO:0000256" key="3">
    <source>
        <dbReference type="ARBA" id="ARBA00022737"/>
    </source>
</evidence>
<dbReference type="AlphaFoldDB" id="A0A9N9RNW2"/>